<dbReference type="GO" id="GO:0004722">
    <property type="term" value="F:protein serine/threonine phosphatase activity"/>
    <property type="evidence" value="ECO:0007669"/>
    <property type="project" value="UniProtKB-EC"/>
</dbReference>
<keyword evidence="3" id="KW-1185">Reference proteome</keyword>
<protein>
    <recommendedName>
        <fullName evidence="1">Protein phosphatase</fullName>
        <ecNumber evidence="1">3.1.3.16</ecNumber>
    </recommendedName>
</protein>
<accession>A0AAV8PP74</accession>
<reference evidence="2 3" key="1">
    <citation type="submission" date="2022-12" db="EMBL/GenBank/DDBJ databases">
        <title>Chromosome-scale assembly of the Ensete ventricosum genome.</title>
        <authorList>
            <person name="Dussert Y."/>
            <person name="Stocks J."/>
            <person name="Wendawek A."/>
            <person name="Woldeyes F."/>
            <person name="Nichols R.A."/>
            <person name="Borrell J.S."/>
        </authorList>
    </citation>
    <scope>NUCLEOTIDE SEQUENCE [LARGE SCALE GENOMIC DNA]</scope>
    <source>
        <strain evidence="3">cv. Maze</strain>
        <tissue evidence="2">Seeds</tissue>
    </source>
</reference>
<evidence type="ECO:0000313" key="2">
    <source>
        <dbReference type="EMBL" id="KAJ8492184.1"/>
    </source>
</evidence>
<keyword evidence="1" id="KW-0378">Hydrolase</keyword>
<comment type="catalytic activity">
    <reaction evidence="1">
        <text>O-phospho-L-seryl-[protein] + H2O = L-seryl-[protein] + phosphate</text>
        <dbReference type="Rhea" id="RHEA:20629"/>
        <dbReference type="Rhea" id="RHEA-COMP:9863"/>
        <dbReference type="Rhea" id="RHEA-COMP:11604"/>
        <dbReference type="ChEBI" id="CHEBI:15377"/>
        <dbReference type="ChEBI" id="CHEBI:29999"/>
        <dbReference type="ChEBI" id="CHEBI:43474"/>
        <dbReference type="ChEBI" id="CHEBI:83421"/>
        <dbReference type="EC" id="3.1.3.16"/>
    </reaction>
</comment>
<dbReference type="InterPro" id="IPR039123">
    <property type="entry name" value="PPTC7"/>
</dbReference>
<evidence type="ECO:0000256" key="1">
    <source>
        <dbReference type="RuleBase" id="RU366020"/>
    </source>
</evidence>
<keyword evidence="1" id="KW-0479">Metal-binding</keyword>
<keyword evidence="1" id="KW-0460">Magnesium</keyword>
<dbReference type="EC" id="3.1.3.16" evidence="1"/>
<dbReference type="SUPFAM" id="SSF81606">
    <property type="entry name" value="PP2C-like"/>
    <property type="match status" value="1"/>
</dbReference>
<proteinExistence type="inferred from homology"/>
<keyword evidence="1" id="KW-0904">Protein phosphatase</keyword>
<comment type="caution">
    <text evidence="2">The sequence shown here is derived from an EMBL/GenBank/DDBJ whole genome shotgun (WGS) entry which is preliminary data.</text>
</comment>
<comment type="similarity">
    <text evidence="1">Belongs to the PP2C family.</text>
</comment>
<dbReference type="EMBL" id="JAQQAF010000004">
    <property type="protein sequence ID" value="KAJ8492184.1"/>
    <property type="molecule type" value="Genomic_DNA"/>
</dbReference>
<dbReference type="GO" id="GO:0046872">
    <property type="term" value="F:metal ion binding"/>
    <property type="evidence" value="ECO:0007669"/>
    <property type="project" value="UniProtKB-UniRule"/>
</dbReference>
<dbReference type="AlphaFoldDB" id="A0AAV8PP74"/>
<comment type="cofactor">
    <cofactor evidence="1">
        <name>Mn(2+)</name>
        <dbReference type="ChEBI" id="CHEBI:29035"/>
    </cofactor>
</comment>
<comment type="cofactor">
    <cofactor evidence="1">
        <name>Mg(2+)</name>
        <dbReference type="ChEBI" id="CHEBI:18420"/>
    </cofactor>
</comment>
<comment type="catalytic activity">
    <reaction evidence="1">
        <text>O-phospho-L-threonyl-[protein] + H2O = L-threonyl-[protein] + phosphate</text>
        <dbReference type="Rhea" id="RHEA:47004"/>
        <dbReference type="Rhea" id="RHEA-COMP:11060"/>
        <dbReference type="Rhea" id="RHEA-COMP:11605"/>
        <dbReference type="ChEBI" id="CHEBI:15377"/>
        <dbReference type="ChEBI" id="CHEBI:30013"/>
        <dbReference type="ChEBI" id="CHEBI:43474"/>
        <dbReference type="ChEBI" id="CHEBI:61977"/>
        <dbReference type="EC" id="3.1.3.16"/>
    </reaction>
</comment>
<dbReference type="PANTHER" id="PTHR12320">
    <property type="entry name" value="PROTEIN PHOSPHATASE 2C"/>
    <property type="match status" value="1"/>
</dbReference>
<gene>
    <name evidence="2" type="ORF">OPV22_013905</name>
</gene>
<dbReference type="PANTHER" id="PTHR12320:SF83">
    <property type="entry name" value="PROTEIN PHOSPHATASE 2C 55-RELATED"/>
    <property type="match status" value="1"/>
</dbReference>
<organism evidence="2 3">
    <name type="scientific">Ensete ventricosum</name>
    <name type="common">Abyssinian banana</name>
    <name type="synonym">Musa ensete</name>
    <dbReference type="NCBI Taxonomy" id="4639"/>
    <lineage>
        <taxon>Eukaryota</taxon>
        <taxon>Viridiplantae</taxon>
        <taxon>Streptophyta</taxon>
        <taxon>Embryophyta</taxon>
        <taxon>Tracheophyta</taxon>
        <taxon>Spermatophyta</taxon>
        <taxon>Magnoliopsida</taxon>
        <taxon>Liliopsida</taxon>
        <taxon>Zingiberales</taxon>
        <taxon>Musaceae</taxon>
        <taxon>Ensete</taxon>
    </lineage>
</organism>
<dbReference type="InterPro" id="IPR036457">
    <property type="entry name" value="PPM-type-like_dom_sf"/>
</dbReference>
<evidence type="ECO:0000313" key="3">
    <source>
        <dbReference type="Proteomes" id="UP001222027"/>
    </source>
</evidence>
<dbReference type="Gene3D" id="3.60.40.10">
    <property type="entry name" value="PPM-type phosphatase domain"/>
    <property type="match status" value="1"/>
</dbReference>
<dbReference type="Proteomes" id="UP001222027">
    <property type="component" value="Unassembled WGS sequence"/>
</dbReference>
<name>A0AAV8PP74_ENSVE</name>
<sequence length="106" mass="11508">MDRSFPVESGDVIVAGTDGLFDNLYNSELTAVVVQGIRPGLRPQVMAQKIAALARRRAQDKNRQTPFSAACQEAGYRYYGGKFGDITVVVSYITAFGSQAPLCLCE</sequence>
<keyword evidence="1" id="KW-0464">Manganese</keyword>